<protein>
    <submittedName>
        <fullName evidence="1">Uncharacterized protein</fullName>
    </submittedName>
</protein>
<dbReference type="Proteomes" id="UP000245697">
    <property type="component" value="Unassembled WGS sequence"/>
</dbReference>
<sequence>MLLVPLAMAGAAAFKAAADRRADGVCRVATRMRDAGMLGDALRDTGADVRLADDSVTARWTDGVTATFAREADGLWSAHFSGTGETGAVEKVSSVDAAYGRQVQRAVLERLRGQAPAAGLRLESESVGEDASVRLVFEVERERA</sequence>
<proteinExistence type="predicted"/>
<name>A0A316FI18_9ACTN</name>
<gene>
    <name evidence="1" type="ORF">BC793_10760</name>
</gene>
<keyword evidence="2" id="KW-1185">Reference proteome</keyword>
<reference evidence="1 2" key="1">
    <citation type="submission" date="2018-05" db="EMBL/GenBank/DDBJ databases">
        <title>Genomic Encyclopedia of Archaeal and Bacterial Type Strains, Phase II (KMG-II): from individual species to whole genera.</title>
        <authorList>
            <person name="Goeker M."/>
        </authorList>
    </citation>
    <scope>NUCLEOTIDE SEQUENCE [LARGE SCALE GENOMIC DNA]</scope>
    <source>
        <strain evidence="1 2">DSM 45184</strain>
    </source>
</reference>
<evidence type="ECO:0000313" key="1">
    <source>
        <dbReference type="EMBL" id="PWK47450.1"/>
    </source>
</evidence>
<dbReference type="AlphaFoldDB" id="A0A316FI18"/>
<organism evidence="1 2">
    <name type="scientific">Actinoplanes xinjiangensis</name>
    <dbReference type="NCBI Taxonomy" id="512350"/>
    <lineage>
        <taxon>Bacteria</taxon>
        <taxon>Bacillati</taxon>
        <taxon>Actinomycetota</taxon>
        <taxon>Actinomycetes</taxon>
        <taxon>Micromonosporales</taxon>
        <taxon>Micromonosporaceae</taxon>
        <taxon>Actinoplanes</taxon>
    </lineage>
</organism>
<evidence type="ECO:0000313" key="2">
    <source>
        <dbReference type="Proteomes" id="UP000245697"/>
    </source>
</evidence>
<accession>A0A316FI18</accession>
<comment type="caution">
    <text evidence="1">The sequence shown here is derived from an EMBL/GenBank/DDBJ whole genome shotgun (WGS) entry which is preliminary data.</text>
</comment>
<dbReference type="EMBL" id="QGGR01000007">
    <property type="protein sequence ID" value="PWK47450.1"/>
    <property type="molecule type" value="Genomic_DNA"/>
</dbReference>
<dbReference type="RefSeq" id="WP_239170100.1">
    <property type="nucleotide sequence ID" value="NZ_BONA01000045.1"/>
</dbReference>